<keyword evidence="20" id="KW-1185">Reference proteome</keyword>
<evidence type="ECO:0000259" key="18">
    <source>
        <dbReference type="PROSITE" id="PS50234"/>
    </source>
</evidence>
<evidence type="ECO:0000313" key="20">
    <source>
        <dbReference type="Proteomes" id="UP000281406"/>
    </source>
</evidence>
<name>A0A3N0XFA8_ANAGA</name>
<dbReference type="FunFam" id="3.40.50.410:FF:000006">
    <property type="entry name" value="voltage-dependent calcium channel subunit alpha-2/delta-1 isoform X1"/>
    <property type="match status" value="1"/>
</dbReference>
<evidence type="ECO:0000256" key="1">
    <source>
        <dbReference type="ARBA" id="ARBA00004479"/>
    </source>
</evidence>
<dbReference type="Pfam" id="PF08399">
    <property type="entry name" value="VWA_N"/>
    <property type="match status" value="1"/>
</dbReference>
<keyword evidence="7" id="KW-0479">Metal-binding</keyword>
<dbReference type="InterPro" id="IPR036465">
    <property type="entry name" value="vWFA_dom_sf"/>
</dbReference>
<keyword evidence="12" id="KW-0406">Ion transport</keyword>
<proteinExistence type="inferred from homology"/>
<dbReference type="PANTHER" id="PTHR10166">
    <property type="entry name" value="VOLTAGE-DEPENDENT CALCIUM CHANNEL SUBUNIT ALPHA-2/DELTA-RELATED"/>
    <property type="match status" value="1"/>
</dbReference>
<dbReference type="InterPro" id="IPR051173">
    <property type="entry name" value="Ca_channel_alpha-2/delta"/>
</dbReference>
<evidence type="ECO:0000256" key="7">
    <source>
        <dbReference type="ARBA" id="ARBA00022723"/>
    </source>
</evidence>
<evidence type="ECO:0000256" key="8">
    <source>
        <dbReference type="ARBA" id="ARBA00022729"/>
    </source>
</evidence>
<dbReference type="Proteomes" id="UP000281406">
    <property type="component" value="Unassembled WGS sequence"/>
</dbReference>
<evidence type="ECO:0000256" key="17">
    <source>
        <dbReference type="SAM" id="MobiDB-lite"/>
    </source>
</evidence>
<dbReference type="SMART" id="SM00327">
    <property type="entry name" value="VWA"/>
    <property type="match status" value="1"/>
</dbReference>
<keyword evidence="11" id="KW-1133">Transmembrane helix</keyword>
<evidence type="ECO:0000256" key="10">
    <source>
        <dbReference type="ARBA" id="ARBA00022882"/>
    </source>
</evidence>
<evidence type="ECO:0000256" key="16">
    <source>
        <dbReference type="ARBA" id="ARBA00023303"/>
    </source>
</evidence>
<dbReference type="Pfam" id="PF08473">
    <property type="entry name" value="VGCC_alpha2"/>
    <property type="match status" value="1"/>
</dbReference>
<feature type="compositionally biased region" description="Basic and acidic residues" evidence="17">
    <location>
        <begin position="823"/>
        <end position="836"/>
    </location>
</feature>
<dbReference type="Pfam" id="PF00092">
    <property type="entry name" value="VWA"/>
    <property type="match status" value="1"/>
</dbReference>
<reference evidence="19 20" key="1">
    <citation type="submission" date="2018-10" db="EMBL/GenBank/DDBJ databases">
        <title>Genome assembly for a Yunnan-Guizhou Plateau 3E fish, Anabarilius grahami (Regan), and its evolutionary and genetic applications.</title>
        <authorList>
            <person name="Jiang W."/>
        </authorList>
    </citation>
    <scope>NUCLEOTIDE SEQUENCE [LARGE SCALE GENOMIC DNA]</scope>
    <source>
        <strain evidence="19">AG-KIZ</strain>
        <tissue evidence="19">Muscle</tissue>
    </source>
</reference>
<evidence type="ECO:0000313" key="19">
    <source>
        <dbReference type="EMBL" id="ROI15501.1"/>
    </source>
</evidence>
<dbReference type="GO" id="GO:0005245">
    <property type="term" value="F:voltage-gated calcium channel activity"/>
    <property type="evidence" value="ECO:0007669"/>
    <property type="project" value="TreeGrafter"/>
</dbReference>
<evidence type="ECO:0000256" key="14">
    <source>
        <dbReference type="ARBA" id="ARBA00023157"/>
    </source>
</evidence>
<dbReference type="InterPro" id="IPR013608">
    <property type="entry name" value="VWA_N"/>
</dbReference>
<sequence length="1158" mass="130931">MFVTATIILNELNWTAQLDFHFKKNMENDPSLLWQVFGSATGLARYFPASPWVDTRSTPNKIDLYDVRRRPWYIQGAASPKDMLILVDASGSVSGLTLKLIRTSVSEMLETLSDDDYVNIVSFNNSAKSVACFENLVQANVRNKKILKEAVQKITANGTTDYKIGFKEAFDQLSSMNVSRANCNKIIMLFTDGGEDRASEIFEEYNPEKKVRIFTFSVGQHNYDKTPIQWMACHNKGYYYEIPSIGAIRINTQEYLDVLGRPMVKAANKAENVQWTNVYVDALELGLVITGTLPVINKTNNNGDKTKSLLSENQSQLILGVMAVDVSLDDIKRLTPHYTLGPNGYYFAIDPNGYVLLHPNLQPKDLKSQEPVTLDFLDAELEDEMKVEIRRSMIDGQKGQKGFHTFMKSQDKRYIDRGVRTYTWAPVGKTDYSLALVLPDYSVSYIKATIGDTITQAKFSESLQVDKFDEYGYTLIAPRDYCTDLKAQSDNITQFLIDFNQYIDTKTPNNPQCKMDLINRLLLDAGITAELAKHWSEQGLNDRIKAKFVATDGGVTRVYPASAGPEWTKEAEMYDSSFYKRSLDNEVYIFTSEPYTINNTQDSVLVSRAMDLRIDEFMLKPAVVGVKLDVQSWMESFMNTTITPNYLDCVVLDDGGFLVMANQDHCMEMIGKFFGLIDPNLMRNLMNVSLFSVNKTYDYQALCEPTKESKGAAGLRSVYVPTIADILNIGWWASAAAWSILQQLFVSITFPNFLEAADQDDGQSEIHRKESCIKEQTQYFFENNETTFKGIVEFLNYSRQFIAEKLPKTNLVLIVADTDKSTPLRDKIPFSQEEKPSSGPDPCKIAQNPRYRKGPTECFDDNTKHRDATPLYDAKTNTTSHMNVHPDSHATAQHMEGEALTQEVQNRNRDHSQPLRSNEDSDRANHNTALESLKTIDIFTQCYLTAIAFLAICTRSFCFAFYSDLTLKASVAFHLELECETSSMQIYRVVPAFIADIKLSPTAMCDILRDVKAHVWLQKGAREILLCGRYAPSMCTFAEPALVQTPQQTFSRQSKRRYVMKVRTRRKTVNTAVTLSPVLSSLSRVLEVAVWLSVWKAKTIYLGLFPHTWSHLVSNEVPDNLTAATAPGLQPSALFRPGQGLFFGLDFKTVNQELEDNQ</sequence>
<evidence type="ECO:0000256" key="15">
    <source>
        <dbReference type="ARBA" id="ARBA00023180"/>
    </source>
</evidence>
<dbReference type="OrthoDB" id="10054666at2759"/>
<organism evidence="19 20">
    <name type="scientific">Anabarilius grahami</name>
    <name type="common">Kanglang fish</name>
    <name type="synonym">Barilius grahami</name>
    <dbReference type="NCBI Taxonomy" id="495550"/>
    <lineage>
        <taxon>Eukaryota</taxon>
        <taxon>Metazoa</taxon>
        <taxon>Chordata</taxon>
        <taxon>Craniata</taxon>
        <taxon>Vertebrata</taxon>
        <taxon>Euteleostomi</taxon>
        <taxon>Actinopterygii</taxon>
        <taxon>Neopterygii</taxon>
        <taxon>Teleostei</taxon>
        <taxon>Ostariophysi</taxon>
        <taxon>Cypriniformes</taxon>
        <taxon>Xenocyprididae</taxon>
        <taxon>Xenocypridinae</taxon>
        <taxon>Xenocypridinae incertae sedis</taxon>
        <taxon>Anabarilius</taxon>
    </lineage>
</organism>
<evidence type="ECO:0000256" key="3">
    <source>
        <dbReference type="ARBA" id="ARBA00022448"/>
    </source>
</evidence>
<comment type="similarity">
    <text evidence="2">Belongs to the calcium channel subunit alpha-2/delta family.</text>
</comment>
<keyword evidence="15" id="KW-0325">Glycoprotein</keyword>
<dbReference type="EMBL" id="RJVU01079805">
    <property type="protein sequence ID" value="ROI15501.1"/>
    <property type="molecule type" value="Genomic_DNA"/>
</dbReference>
<feature type="domain" description="VWFA" evidence="18">
    <location>
        <begin position="82"/>
        <end position="259"/>
    </location>
</feature>
<keyword evidence="4" id="KW-0109">Calcium transport</keyword>
<keyword evidence="13" id="KW-0472">Membrane</keyword>
<comment type="caution">
    <text evidence="19">The sequence shown here is derived from an EMBL/GenBank/DDBJ whole genome shotgun (WGS) entry which is preliminary data.</text>
</comment>
<dbReference type="GO" id="GO:0046872">
    <property type="term" value="F:metal ion binding"/>
    <property type="evidence" value="ECO:0007669"/>
    <property type="project" value="UniProtKB-KW"/>
</dbReference>
<dbReference type="FunFam" id="3.30.450.20:FF:000014">
    <property type="entry name" value="voltage-dependent calcium channel subunit alpha-2/delta-1 isoform X1"/>
    <property type="match status" value="1"/>
</dbReference>
<keyword evidence="16" id="KW-0407">Ion channel</keyword>
<keyword evidence="6" id="KW-0812">Transmembrane</keyword>
<accession>A0A3N0XFA8</accession>
<keyword evidence="9" id="KW-0106">Calcium</keyword>
<evidence type="ECO:0000256" key="9">
    <source>
        <dbReference type="ARBA" id="ARBA00022837"/>
    </source>
</evidence>
<keyword evidence="8" id="KW-0732">Signal</keyword>
<evidence type="ECO:0000256" key="11">
    <source>
        <dbReference type="ARBA" id="ARBA00022989"/>
    </source>
</evidence>
<dbReference type="Gene3D" id="3.30.450.20">
    <property type="entry name" value="PAS domain"/>
    <property type="match status" value="1"/>
</dbReference>
<protein>
    <submittedName>
        <fullName evidence="19">Voltage-dependent calcium channel subunit alpha-2/delta-1</fullName>
    </submittedName>
</protein>
<gene>
    <name evidence="19" type="ORF">DPX16_13053</name>
</gene>
<evidence type="ECO:0000256" key="4">
    <source>
        <dbReference type="ARBA" id="ARBA00022568"/>
    </source>
</evidence>
<dbReference type="CDD" id="cd12912">
    <property type="entry name" value="PDC2_MCP_like"/>
    <property type="match status" value="1"/>
</dbReference>
<dbReference type="SUPFAM" id="SSF53300">
    <property type="entry name" value="vWA-like"/>
    <property type="match status" value="1"/>
</dbReference>
<evidence type="ECO:0000256" key="12">
    <source>
        <dbReference type="ARBA" id="ARBA00023065"/>
    </source>
</evidence>
<evidence type="ECO:0000256" key="6">
    <source>
        <dbReference type="ARBA" id="ARBA00022692"/>
    </source>
</evidence>
<evidence type="ECO:0000256" key="13">
    <source>
        <dbReference type="ARBA" id="ARBA00023136"/>
    </source>
</evidence>
<dbReference type="PROSITE" id="PS50234">
    <property type="entry name" value="VWFA"/>
    <property type="match status" value="1"/>
</dbReference>
<dbReference type="AlphaFoldDB" id="A0A3N0XFA8"/>
<keyword evidence="10" id="KW-0851">Voltage-gated channel</keyword>
<evidence type="ECO:0000256" key="2">
    <source>
        <dbReference type="ARBA" id="ARBA00007060"/>
    </source>
</evidence>
<keyword evidence="5" id="KW-0107">Calcium channel</keyword>
<keyword evidence="14" id="KW-1015">Disulfide bond</keyword>
<comment type="subcellular location">
    <subcellularLocation>
        <location evidence="1">Membrane</location>
        <topology evidence="1">Single-pass type I membrane protein</topology>
    </subcellularLocation>
</comment>
<evidence type="ECO:0000256" key="5">
    <source>
        <dbReference type="ARBA" id="ARBA00022673"/>
    </source>
</evidence>
<dbReference type="InterPro" id="IPR013680">
    <property type="entry name" value="VDCC_a2/dsu"/>
</dbReference>
<dbReference type="Gene3D" id="3.40.50.410">
    <property type="entry name" value="von Willebrand factor, type A domain"/>
    <property type="match status" value="1"/>
</dbReference>
<keyword evidence="3" id="KW-0813">Transport</keyword>
<dbReference type="PANTHER" id="PTHR10166:SF6">
    <property type="entry name" value="VOLTAGE-DEPENDENT CALCIUM CHANNEL SUBUNIT ALPHA-2_DELTA-1"/>
    <property type="match status" value="1"/>
</dbReference>
<feature type="region of interest" description="Disordered" evidence="17">
    <location>
        <begin position="823"/>
        <end position="871"/>
    </location>
</feature>
<dbReference type="InterPro" id="IPR002035">
    <property type="entry name" value="VWF_A"/>
</dbReference>
<dbReference type="GO" id="GO:1990454">
    <property type="term" value="C:L-type voltage-gated calcium channel complex"/>
    <property type="evidence" value="ECO:0007669"/>
    <property type="project" value="TreeGrafter"/>
</dbReference>